<keyword evidence="1" id="KW-0418">Kinase</keyword>
<keyword evidence="1" id="KW-0808">Transferase</keyword>
<dbReference type="SUPFAM" id="SSF52540">
    <property type="entry name" value="P-loop containing nucleoside triphosphate hydrolases"/>
    <property type="match status" value="1"/>
</dbReference>
<dbReference type="EMBL" id="RJJQ01000015">
    <property type="protein sequence ID" value="RNI20746.1"/>
    <property type="molecule type" value="Genomic_DNA"/>
</dbReference>
<accession>A0A3M9M5G3</accession>
<organism evidence="1 2">
    <name type="scientific">Flexivirga caeni</name>
    <dbReference type="NCBI Taxonomy" id="2294115"/>
    <lineage>
        <taxon>Bacteria</taxon>
        <taxon>Bacillati</taxon>
        <taxon>Actinomycetota</taxon>
        <taxon>Actinomycetes</taxon>
        <taxon>Micrococcales</taxon>
        <taxon>Dermacoccaceae</taxon>
        <taxon>Flexivirga</taxon>
    </lineage>
</organism>
<dbReference type="Gene3D" id="3.40.50.300">
    <property type="entry name" value="P-loop containing nucleotide triphosphate hydrolases"/>
    <property type="match status" value="1"/>
</dbReference>
<evidence type="ECO:0000313" key="1">
    <source>
        <dbReference type="EMBL" id="RNI20746.1"/>
    </source>
</evidence>
<gene>
    <name evidence="1" type="ORF">EFY87_14305</name>
</gene>
<sequence>MMDHSLSIPSLAQRITEADRVLVGIDGAGATGKSTLAALLAEQIPDAHVVHVDDFYLPTVRHGELEGAVGALFDLPRLRTEVLQPAREGRAIQYRRYDWPTDALAELIEIPAGAPVIVEGVYCLDDVMRDAYSCSIWCHAPYELRLSRGLDRDGEDAREQWVEVWMPLEEQYAQLQHPDDNADLVLDSAHGLSGTVFTVVADRRD</sequence>
<name>A0A3M9M5G3_9MICO</name>
<evidence type="ECO:0000313" key="2">
    <source>
        <dbReference type="Proteomes" id="UP000271678"/>
    </source>
</evidence>
<dbReference type="PRINTS" id="PR00988">
    <property type="entry name" value="URIDINKINASE"/>
</dbReference>
<comment type="caution">
    <text evidence="1">The sequence shown here is derived from an EMBL/GenBank/DDBJ whole genome shotgun (WGS) entry which is preliminary data.</text>
</comment>
<dbReference type="InterPro" id="IPR027417">
    <property type="entry name" value="P-loop_NTPase"/>
</dbReference>
<keyword evidence="2" id="KW-1185">Reference proteome</keyword>
<dbReference type="AlphaFoldDB" id="A0A3M9M5G3"/>
<protein>
    <submittedName>
        <fullName evidence="1">Uridine kinase</fullName>
    </submittedName>
</protein>
<proteinExistence type="predicted"/>
<dbReference type="GO" id="GO:0016301">
    <property type="term" value="F:kinase activity"/>
    <property type="evidence" value="ECO:0007669"/>
    <property type="project" value="UniProtKB-KW"/>
</dbReference>
<dbReference type="Proteomes" id="UP000271678">
    <property type="component" value="Unassembled WGS sequence"/>
</dbReference>
<reference evidence="1 2" key="1">
    <citation type="submission" date="2018-11" db="EMBL/GenBank/DDBJ databases">
        <title>Draft genome of Simplicispira Flexivirga sp. BO-16.</title>
        <authorList>
            <person name="Im W.T."/>
        </authorList>
    </citation>
    <scope>NUCLEOTIDE SEQUENCE [LARGE SCALE GENOMIC DNA]</scope>
    <source>
        <strain evidence="1 2">BO-16</strain>
    </source>
</reference>